<feature type="region of interest" description="Disordered" evidence="1">
    <location>
        <begin position="742"/>
        <end position="764"/>
    </location>
</feature>
<evidence type="ECO:0000256" key="1">
    <source>
        <dbReference type="SAM" id="MobiDB-lite"/>
    </source>
</evidence>
<feature type="compositionally biased region" description="Basic and acidic residues" evidence="1">
    <location>
        <begin position="388"/>
        <end position="397"/>
    </location>
</feature>
<feature type="region of interest" description="Disordered" evidence="1">
    <location>
        <begin position="41"/>
        <end position="91"/>
    </location>
</feature>
<dbReference type="OrthoDB" id="5859941at2759"/>
<accession>A0A8R1Y9J0</accession>
<dbReference type="PANTHER" id="PTHR21459">
    <property type="entry name" value="PROTEIN CBG08968"/>
    <property type="match status" value="1"/>
</dbReference>
<sequence length="764" mass="85225">MDKQIDLEKGLIQMLISESVHLYKSVHQFLTNKSIAGLKRKIRQKDQIRPGGRKQPRKIDSSPLQKKSKKEKKETDEDMEDSDQIVDNGKRNGNRNKSVFISFSERFALASLPRMEPPPPVLATQESVDVLTKLVKSLHVKLDKLFSSPATVPAVHPVSTNSATTYASVVRAIADSDKIKAKSQRAVLVGSTEKKTPEETQEHDELILKEIILATHDKELKEAYDSGSITHDRFPSNKPPGRRIVKYSLPSTKLRDKLLAGIRTIGKPSSFEPNMYVRRDLMPSELDQEQCARDEARKRNISAGCLKFGVRDCELIQFRGPTFRPLPNGYCKPIESNENTSVTTISKQQSKSNNKHSTIIDKSKASKLATIPEEKHTTVNTTSISDKVTTRKKDDKPTTVAPSLSSTGGTGIFLSIGIVWQSCKSPSCQPTFLLCPKLRVRNVIDTVCFLIKQRSSDIFALTEAWLTENDCDAFLLRGMTEYFVFRADRVDSRGGGVLIYAHSRMLPIPVSSLVIPGYECVAIDVFSSSSTKAHNYFPTRGKNILDLVLCDSPIIRSVKPDIPLSDHVGITVTVSFETVVKLPPTAPTRNFSLANWDIINAQIACHDWTRALSNKTATEAYCYFSNFLNSLLDVFVPLKPSKSSSGFPKFLSILHDRLQRLHSVAPNSDSTHSLRARFNKALKTFEIMRENNAINSGNANLFFQYCKTRFKPSTSSLPGIVDCSGAVLLTDQDKATAFSKFFSKNPTPKSSPEPEYHLLPPYRP</sequence>
<reference evidence="2" key="2">
    <citation type="submission" date="2022-06" db="UniProtKB">
        <authorList>
            <consortium name="EnsemblMetazoa"/>
        </authorList>
    </citation>
    <scope>IDENTIFICATION</scope>
    <source>
        <strain evidence="2">PS312</strain>
    </source>
</reference>
<dbReference type="AlphaFoldDB" id="A0A2A6BCE0"/>
<dbReference type="EnsemblMetazoa" id="PPA08319.1">
    <property type="protein sequence ID" value="PPA08319.1"/>
    <property type="gene ID" value="WBGene00097873"/>
</dbReference>
<keyword evidence="3" id="KW-1185">Reference proteome</keyword>
<dbReference type="InterPro" id="IPR036691">
    <property type="entry name" value="Endo/exonu/phosph_ase_sf"/>
</dbReference>
<dbReference type="SUPFAM" id="SSF56219">
    <property type="entry name" value="DNase I-like"/>
    <property type="match status" value="1"/>
</dbReference>
<gene>
    <name evidence="2" type="primary">WBGene00097873</name>
</gene>
<feature type="region of interest" description="Disordered" evidence="1">
    <location>
        <begin position="379"/>
        <end position="403"/>
    </location>
</feature>
<accession>A0A2A6BCE0</accession>
<dbReference type="Proteomes" id="UP000005239">
    <property type="component" value="Unassembled WGS sequence"/>
</dbReference>
<organism evidence="2 3">
    <name type="scientific">Pristionchus pacificus</name>
    <name type="common">Parasitic nematode worm</name>
    <dbReference type="NCBI Taxonomy" id="54126"/>
    <lineage>
        <taxon>Eukaryota</taxon>
        <taxon>Metazoa</taxon>
        <taxon>Ecdysozoa</taxon>
        <taxon>Nematoda</taxon>
        <taxon>Chromadorea</taxon>
        <taxon>Rhabditida</taxon>
        <taxon>Rhabditina</taxon>
        <taxon>Diplogasteromorpha</taxon>
        <taxon>Diplogasteroidea</taxon>
        <taxon>Neodiplogasteridae</taxon>
        <taxon>Pristionchus</taxon>
    </lineage>
</organism>
<dbReference type="Gene3D" id="3.60.10.10">
    <property type="entry name" value="Endonuclease/exonuclease/phosphatase"/>
    <property type="match status" value="1"/>
</dbReference>
<evidence type="ECO:0000313" key="2">
    <source>
        <dbReference type="EnsemblMetazoa" id="PPA08319.1"/>
    </source>
</evidence>
<dbReference type="PANTHER" id="PTHR21459:SF2">
    <property type="entry name" value="PROTEIN CBG08968"/>
    <property type="match status" value="1"/>
</dbReference>
<evidence type="ECO:0000313" key="3">
    <source>
        <dbReference type="Proteomes" id="UP000005239"/>
    </source>
</evidence>
<proteinExistence type="predicted"/>
<name>A0A2A6BCE0_PRIPA</name>
<reference evidence="3" key="1">
    <citation type="journal article" date="2008" name="Nat. Genet.">
        <title>The Pristionchus pacificus genome provides a unique perspective on nematode lifestyle and parasitism.</title>
        <authorList>
            <person name="Dieterich C."/>
            <person name="Clifton S.W."/>
            <person name="Schuster L.N."/>
            <person name="Chinwalla A."/>
            <person name="Delehaunty K."/>
            <person name="Dinkelacker I."/>
            <person name="Fulton L."/>
            <person name="Fulton R."/>
            <person name="Godfrey J."/>
            <person name="Minx P."/>
            <person name="Mitreva M."/>
            <person name="Roeseler W."/>
            <person name="Tian H."/>
            <person name="Witte H."/>
            <person name="Yang S.P."/>
            <person name="Wilson R.K."/>
            <person name="Sommer R.J."/>
        </authorList>
    </citation>
    <scope>NUCLEOTIDE SEQUENCE [LARGE SCALE GENOMIC DNA]</scope>
    <source>
        <strain evidence="3">PS312</strain>
    </source>
</reference>
<protein>
    <submittedName>
        <fullName evidence="2">Uncharacterized protein</fullName>
    </submittedName>
</protein>